<reference evidence="2 3" key="1">
    <citation type="journal article" date="2023" name="Nucleic Acids Res.">
        <title>The hologenome of Daphnia magna reveals possible DNA methylation and microbiome-mediated evolution of the host genome.</title>
        <authorList>
            <person name="Chaturvedi A."/>
            <person name="Li X."/>
            <person name="Dhandapani V."/>
            <person name="Marshall H."/>
            <person name="Kissane S."/>
            <person name="Cuenca-Cambronero M."/>
            <person name="Asole G."/>
            <person name="Calvet F."/>
            <person name="Ruiz-Romero M."/>
            <person name="Marangio P."/>
            <person name="Guigo R."/>
            <person name="Rago D."/>
            <person name="Mirbahai L."/>
            <person name="Eastwood N."/>
            <person name="Colbourne J.K."/>
            <person name="Zhou J."/>
            <person name="Mallon E."/>
            <person name="Orsini L."/>
        </authorList>
    </citation>
    <scope>NUCLEOTIDE SEQUENCE [LARGE SCALE GENOMIC DNA]</scope>
    <source>
        <strain evidence="2">LRV0_1</strain>
    </source>
</reference>
<evidence type="ECO:0000313" key="2">
    <source>
        <dbReference type="EMBL" id="KAK4023806.1"/>
    </source>
</evidence>
<sequence length="75" mass="8625">MEKHSRKKKKTTKVAQCPRYVFSNERKTKKNSEVEKAQEFHHLTDRKEMRSEAAVTDLLLTGSLSSLNSSTIENS</sequence>
<keyword evidence="3" id="KW-1185">Reference proteome</keyword>
<feature type="compositionally biased region" description="Basic and acidic residues" evidence="1">
    <location>
        <begin position="24"/>
        <end position="45"/>
    </location>
</feature>
<feature type="region of interest" description="Disordered" evidence="1">
    <location>
        <begin position="22"/>
        <end position="45"/>
    </location>
</feature>
<name>A0ABR0AFB4_9CRUS</name>
<proteinExistence type="predicted"/>
<protein>
    <submittedName>
        <fullName evidence="2">Uncharacterized protein</fullName>
    </submittedName>
</protein>
<evidence type="ECO:0000256" key="1">
    <source>
        <dbReference type="SAM" id="MobiDB-lite"/>
    </source>
</evidence>
<dbReference type="Proteomes" id="UP001234178">
    <property type="component" value="Unassembled WGS sequence"/>
</dbReference>
<comment type="caution">
    <text evidence="2">The sequence shown here is derived from an EMBL/GenBank/DDBJ whole genome shotgun (WGS) entry which is preliminary data.</text>
</comment>
<gene>
    <name evidence="2" type="ORF">OUZ56_009205</name>
</gene>
<evidence type="ECO:0000313" key="3">
    <source>
        <dbReference type="Proteomes" id="UP001234178"/>
    </source>
</evidence>
<accession>A0ABR0AFB4</accession>
<organism evidence="2 3">
    <name type="scientific">Daphnia magna</name>
    <dbReference type="NCBI Taxonomy" id="35525"/>
    <lineage>
        <taxon>Eukaryota</taxon>
        <taxon>Metazoa</taxon>
        <taxon>Ecdysozoa</taxon>
        <taxon>Arthropoda</taxon>
        <taxon>Crustacea</taxon>
        <taxon>Branchiopoda</taxon>
        <taxon>Diplostraca</taxon>
        <taxon>Cladocera</taxon>
        <taxon>Anomopoda</taxon>
        <taxon>Daphniidae</taxon>
        <taxon>Daphnia</taxon>
    </lineage>
</organism>
<dbReference type="EMBL" id="JAOYFB010000037">
    <property type="protein sequence ID" value="KAK4023806.1"/>
    <property type="molecule type" value="Genomic_DNA"/>
</dbReference>